<dbReference type="CDD" id="cd03443">
    <property type="entry name" value="PaaI_thioesterase"/>
    <property type="match status" value="1"/>
</dbReference>
<dbReference type="InterPro" id="IPR052061">
    <property type="entry name" value="PTE-AB_protein"/>
</dbReference>
<reference evidence="2" key="1">
    <citation type="submission" date="2022-11" db="EMBL/GenBank/DDBJ databases">
        <title>Chromosomal genome sequence assembly and mating type (MAT) locus characterization of the leprose asexual lichenized fungus Lepraria neglecta (Nyl.) Erichsen.</title>
        <authorList>
            <person name="Allen J.L."/>
            <person name="Pfeffer B."/>
        </authorList>
    </citation>
    <scope>NUCLEOTIDE SEQUENCE</scope>
    <source>
        <strain evidence="2">Allen 5258</strain>
    </source>
</reference>
<dbReference type="InterPro" id="IPR029069">
    <property type="entry name" value="HotDog_dom_sf"/>
</dbReference>
<dbReference type="PANTHER" id="PTHR47260">
    <property type="entry name" value="UPF0644 PROTEIN PB2B4.06"/>
    <property type="match status" value="1"/>
</dbReference>
<dbReference type="AlphaFoldDB" id="A0AAE0DDN4"/>
<dbReference type="Pfam" id="PF03061">
    <property type="entry name" value="4HBT"/>
    <property type="match status" value="1"/>
</dbReference>
<dbReference type="Gene3D" id="3.10.129.10">
    <property type="entry name" value="Hotdog Thioesterase"/>
    <property type="match status" value="1"/>
</dbReference>
<dbReference type="EMBL" id="JASNWA010000011">
    <property type="protein sequence ID" value="KAK3167157.1"/>
    <property type="molecule type" value="Genomic_DNA"/>
</dbReference>
<dbReference type="InterPro" id="IPR006683">
    <property type="entry name" value="Thioestr_dom"/>
</dbReference>
<proteinExistence type="predicted"/>
<gene>
    <name evidence="2" type="ORF">OEA41_010283</name>
</gene>
<evidence type="ECO:0000313" key="3">
    <source>
        <dbReference type="Proteomes" id="UP001276659"/>
    </source>
</evidence>
<comment type="caution">
    <text evidence="2">The sequence shown here is derived from an EMBL/GenBank/DDBJ whole genome shotgun (WGS) entry which is preliminary data.</text>
</comment>
<organism evidence="2 3">
    <name type="scientific">Lepraria neglecta</name>
    <dbReference type="NCBI Taxonomy" id="209136"/>
    <lineage>
        <taxon>Eukaryota</taxon>
        <taxon>Fungi</taxon>
        <taxon>Dikarya</taxon>
        <taxon>Ascomycota</taxon>
        <taxon>Pezizomycotina</taxon>
        <taxon>Lecanoromycetes</taxon>
        <taxon>OSLEUM clade</taxon>
        <taxon>Lecanoromycetidae</taxon>
        <taxon>Lecanorales</taxon>
        <taxon>Lecanorineae</taxon>
        <taxon>Stereocaulaceae</taxon>
        <taxon>Lepraria</taxon>
    </lineage>
</organism>
<feature type="domain" description="Thioesterase" evidence="1">
    <location>
        <begin position="89"/>
        <end position="171"/>
    </location>
</feature>
<dbReference type="Proteomes" id="UP001276659">
    <property type="component" value="Unassembled WGS sequence"/>
</dbReference>
<sequence length="190" mass="21210">MDEERAFFLSTPWCAKLLNDPDFTPVATPSRKYKSNTTEDALYGLTLKTPYTFRAVTTIYRRPAPGTTLVQEVRQLISLAYGVNGYPHIAHGGIIGVMLDEAMGILLLVNKGLGENKHDGEIIDHLVTAYLNVTYLKPVMTPQTVLVTANLKKIEGKKLYIEGKVKDAEENMLAKAEALWSELKRSKEKL</sequence>
<dbReference type="PANTHER" id="PTHR47260:SF6">
    <property type="entry name" value="THIOESTERASE DOMAIN-CONTAINING PROTEIN"/>
    <property type="match status" value="1"/>
</dbReference>
<evidence type="ECO:0000313" key="2">
    <source>
        <dbReference type="EMBL" id="KAK3167157.1"/>
    </source>
</evidence>
<protein>
    <recommendedName>
        <fullName evidence="1">Thioesterase domain-containing protein</fullName>
    </recommendedName>
</protein>
<dbReference type="SUPFAM" id="SSF54637">
    <property type="entry name" value="Thioesterase/thiol ester dehydrase-isomerase"/>
    <property type="match status" value="1"/>
</dbReference>
<name>A0AAE0DDN4_9LECA</name>
<accession>A0AAE0DDN4</accession>
<evidence type="ECO:0000259" key="1">
    <source>
        <dbReference type="Pfam" id="PF03061"/>
    </source>
</evidence>
<keyword evidence="3" id="KW-1185">Reference proteome</keyword>